<dbReference type="OrthoDB" id="1522284at2"/>
<feature type="transmembrane region" description="Helical" evidence="6">
    <location>
        <begin position="256"/>
        <end position="278"/>
    </location>
</feature>
<evidence type="ECO:0000313" key="12">
    <source>
        <dbReference type="Proteomes" id="UP000310477"/>
    </source>
</evidence>
<keyword evidence="12" id="KW-1185">Reference proteome</keyword>
<dbReference type="PROSITE" id="PS50839">
    <property type="entry name" value="CHASE"/>
    <property type="match status" value="1"/>
</dbReference>
<feature type="domain" description="PAC" evidence="9">
    <location>
        <begin position="372"/>
        <end position="428"/>
    </location>
</feature>
<dbReference type="InterPro" id="IPR000014">
    <property type="entry name" value="PAS"/>
</dbReference>
<dbReference type="CDD" id="cd00130">
    <property type="entry name" value="PAS"/>
    <property type="match status" value="2"/>
</dbReference>
<dbReference type="SMART" id="SM00086">
    <property type="entry name" value="PAC"/>
    <property type="match status" value="2"/>
</dbReference>
<proteinExistence type="predicted"/>
<dbReference type="Pfam" id="PF08447">
    <property type="entry name" value="PAS_3"/>
    <property type="match status" value="1"/>
</dbReference>
<dbReference type="InterPro" id="IPR035965">
    <property type="entry name" value="PAS-like_dom_sf"/>
</dbReference>
<feature type="transmembrane region" description="Helical" evidence="6">
    <location>
        <begin position="21"/>
        <end position="39"/>
    </location>
</feature>
<dbReference type="PROSITE" id="PS50109">
    <property type="entry name" value="HIS_KIN"/>
    <property type="match status" value="1"/>
</dbReference>
<dbReference type="GO" id="GO:0004673">
    <property type="term" value="F:protein histidine kinase activity"/>
    <property type="evidence" value="ECO:0007669"/>
    <property type="project" value="UniProtKB-EC"/>
</dbReference>
<evidence type="ECO:0000256" key="2">
    <source>
        <dbReference type="ARBA" id="ARBA00012438"/>
    </source>
</evidence>
<dbReference type="InterPro" id="IPR013655">
    <property type="entry name" value="PAS_fold_3"/>
</dbReference>
<dbReference type="SUPFAM" id="SSF55874">
    <property type="entry name" value="ATPase domain of HSP90 chaperone/DNA topoisomerase II/histidine kinase"/>
    <property type="match status" value="1"/>
</dbReference>
<dbReference type="EC" id="2.7.13.3" evidence="2"/>
<feature type="domain" description="PAS" evidence="8">
    <location>
        <begin position="429"/>
        <end position="502"/>
    </location>
</feature>
<reference evidence="11 12" key="1">
    <citation type="submission" date="2019-04" db="EMBL/GenBank/DDBJ databases">
        <title>Pedobacter sp. AR-2-6 sp. nov., isolated from Arctic soil.</title>
        <authorList>
            <person name="Dahal R.H."/>
            <person name="Kim D.-U."/>
        </authorList>
    </citation>
    <scope>NUCLEOTIDE SEQUENCE [LARGE SCALE GENOMIC DNA]</scope>
    <source>
        <strain evidence="11 12">AR-2-6</strain>
    </source>
</reference>
<feature type="domain" description="Histidine kinase" evidence="7">
    <location>
        <begin position="574"/>
        <end position="787"/>
    </location>
</feature>
<evidence type="ECO:0000259" key="9">
    <source>
        <dbReference type="PROSITE" id="PS50113"/>
    </source>
</evidence>
<name>A0A4U1C1M1_9SPHI</name>
<dbReference type="RefSeq" id="WP_136877600.1">
    <property type="nucleotide sequence ID" value="NZ_SWBO01000007.1"/>
</dbReference>
<protein>
    <recommendedName>
        <fullName evidence="2">histidine kinase</fullName>
        <ecNumber evidence="2">2.7.13.3</ecNumber>
    </recommendedName>
</protein>
<dbReference type="Gene3D" id="3.30.565.10">
    <property type="entry name" value="Histidine kinase-like ATPase, C-terminal domain"/>
    <property type="match status" value="1"/>
</dbReference>
<keyword evidence="6" id="KW-0472">Membrane</keyword>
<keyword evidence="6" id="KW-0812">Transmembrane</keyword>
<dbReference type="Pfam" id="PF02518">
    <property type="entry name" value="HATPase_c"/>
    <property type="match status" value="1"/>
</dbReference>
<comment type="caution">
    <text evidence="11">The sequence shown here is derived from an EMBL/GenBank/DDBJ whole genome shotgun (WGS) entry which is preliminary data.</text>
</comment>
<accession>A0A4U1C1M1</accession>
<evidence type="ECO:0000259" key="7">
    <source>
        <dbReference type="PROSITE" id="PS50109"/>
    </source>
</evidence>
<dbReference type="InterPro" id="IPR052162">
    <property type="entry name" value="Sensor_kinase/Photoreceptor"/>
</dbReference>
<dbReference type="EMBL" id="SWBO01000007">
    <property type="protein sequence ID" value="TKB99483.1"/>
    <property type="molecule type" value="Genomic_DNA"/>
</dbReference>
<dbReference type="Gene3D" id="1.10.287.130">
    <property type="match status" value="1"/>
</dbReference>
<dbReference type="CDD" id="cd00075">
    <property type="entry name" value="HATPase"/>
    <property type="match status" value="1"/>
</dbReference>
<dbReference type="InterPro" id="IPR004358">
    <property type="entry name" value="Sig_transdc_His_kin-like_C"/>
</dbReference>
<dbReference type="SUPFAM" id="SSF55785">
    <property type="entry name" value="PYP-like sensor domain (PAS domain)"/>
    <property type="match status" value="2"/>
</dbReference>
<dbReference type="PROSITE" id="PS50112">
    <property type="entry name" value="PAS"/>
    <property type="match status" value="2"/>
</dbReference>
<dbReference type="InterPro" id="IPR000700">
    <property type="entry name" value="PAS-assoc_C"/>
</dbReference>
<dbReference type="InterPro" id="IPR001610">
    <property type="entry name" value="PAC"/>
</dbReference>
<dbReference type="PROSITE" id="PS50113">
    <property type="entry name" value="PAC"/>
    <property type="match status" value="2"/>
</dbReference>
<evidence type="ECO:0000256" key="6">
    <source>
        <dbReference type="SAM" id="Phobius"/>
    </source>
</evidence>
<evidence type="ECO:0000256" key="5">
    <source>
        <dbReference type="ARBA" id="ARBA00022777"/>
    </source>
</evidence>
<gene>
    <name evidence="11" type="ORF">FA045_13465</name>
</gene>
<evidence type="ECO:0000259" key="10">
    <source>
        <dbReference type="PROSITE" id="PS50839"/>
    </source>
</evidence>
<dbReference type="SMART" id="SM00091">
    <property type="entry name" value="PAS"/>
    <property type="match status" value="2"/>
</dbReference>
<feature type="domain" description="PAC" evidence="9">
    <location>
        <begin position="505"/>
        <end position="556"/>
    </location>
</feature>
<dbReference type="InterPro" id="IPR003594">
    <property type="entry name" value="HATPase_dom"/>
</dbReference>
<dbReference type="InterPro" id="IPR005467">
    <property type="entry name" value="His_kinase_dom"/>
</dbReference>
<dbReference type="Pfam" id="PF03924">
    <property type="entry name" value="CHASE"/>
    <property type="match status" value="1"/>
</dbReference>
<keyword evidence="6" id="KW-1133">Transmembrane helix</keyword>
<dbReference type="NCBIfam" id="TIGR00229">
    <property type="entry name" value="sensory_box"/>
    <property type="match status" value="2"/>
</dbReference>
<dbReference type="Pfam" id="PF13426">
    <property type="entry name" value="PAS_9"/>
    <property type="match status" value="1"/>
</dbReference>
<dbReference type="PRINTS" id="PR00344">
    <property type="entry name" value="BCTRLSENSOR"/>
</dbReference>
<dbReference type="SMART" id="SM00387">
    <property type="entry name" value="HATPase_c"/>
    <property type="match status" value="1"/>
</dbReference>
<evidence type="ECO:0000256" key="4">
    <source>
        <dbReference type="ARBA" id="ARBA00022679"/>
    </source>
</evidence>
<dbReference type="InterPro" id="IPR036890">
    <property type="entry name" value="HATPase_C_sf"/>
</dbReference>
<evidence type="ECO:0000313" key="11">
    <source>
        <dbReference type="EMBL" id="TKB99483.1"/>
    </source>
</evidence>
<sequence length="787" mass="90264">MERKSNRLSRWFLMRPKTTGFLSFLVLLFLISLIVYQRYHLFKENKQREITNILNGVKEKVEQSLKNSYTVTLTLALTLDNNGVPRNFEKVASNLIKTNPDLQAVQLVPKGIIKYIYPLKGNEQALNLNLYKSPPQTVFEAKKAIETRKMYFQGPVKLNQGGIGVIGRLPLYINDEFWGFSAVVIKLETLFKTVGIDNSKYKNYQFQFSKINEFTHREDFFLPMPKNFADAQSQSIVFPDGDWKLYVVNTNKYETWLELISAIAFGLALAGLSSYLITRLIKKQLQLRNVVEEQASKLIDAENKYKKIFDHAAIGIARVNSLTGEILEANHHLCEFLGYNEQELYSKKIKSIIYDDDLETDRDLFKQLMAGEIKELKNVKRYVHKNGEVIWGNVIITPLWDEGEEPTHHIVIIEDITKRKEEEQILRASQNRIESLINTIDGIVWEGDLETHVCSFISKKVEDILGYTVEEWKKSDSFWFDHVHPDDQQKVLAYLKNLIPHGSQLDEEYRMIASNGSIVWIRDIVTVVAEANQSIKLRGIMIDVTNKVKAEQALTESFNLVNEQNKRLLNFSYIVSHNLRSHASNILGISTLIQNANTDEDRDEMIQLLKTVAENLNETLFNLNNIVNIQTSIDIIIEPLKLNDYIKSAIATQNSQILLKRASIKNFVKDSAYVNFNKSYLESILLNLISNALRYSHPDRDPVILLNCVEENGQIVLSVEDNGVGIDLNKHGEKIFNIYQTFNGNADARGFGLFISKNQVEAMGGKIEVESEIDKGTIFKIYFKLNK</sequence>
<dbReference type="SMART" id="SM01079">
    <property type="entry name" value="CHASE"/>
    <property type="match status" value="1"/>
</dbReference>
<keyword evidence="5" id="KW-0418">Kinase</keyword>
<dbReference type="PANTHER" id="PTHR43304">
    <property type="entry name" value="PHYTOCHROME-LIKE PROTEIN CPH1"/>
    <property type="match status" value="1"/>
</dbReference>
<comment type="catalytic activity">
    <reaction evidence="1">
        <text>ATP + protein L-histidine = ADP + protein N-phospho-L-histidine.</text>
        <dbReference type="EC" id="2.7.13.3"/>
    </reaction>
</comment>
<dbReference type="Gene3D" id="3.30.450.20">
    <property type="entry name" value="PAS domain"/>
    <property type="match status" value="2"/>
</dbReference>
<keyword evidence="3" id="KW-0597">Phosphoprotein</keyword>
<feature type="domain" description="PAS" evidence="8">
    <location>
        <begin position="301"/>
        <end position="372"/>
    </location>
</feature>
<dbReference type="Proteomes" id="UP000310477">
    <property type="component" value="Unassembled WGS sequence"/>
</dbReference>
<evidence type="ECO:0000256" key="1">
    <source>
        <dbReference type="ARBA" id="ARBA00000085"/>
    </source>
</evidence>
<organism evidence="11 12">
    <name type="scientific">Pedobacter cryotolerans</name>
    <dbReference type="NCBI Taxonomy" id="2571270"/>
    <lineage>
        <taxon>Bacteria</taxon>
        <taxon>Pseudomonadati</taxon>
        <taxon>Bacteroidota</taxon>
        <taxon>Sphingobacteriia</taxon>
        <taxon>Sphingobacteriales</taxon>
        <taxon>Sphingobacteriaceae</taxon>
        <taxon>Pedobacter</taxon>
    </lineage>
</organism>
<dbReference type="AlphaFoldDB" id="A0A4U1C1M1"/>
<feature type="domain" description="CHASE" evidence="10">
    <location>
        <begin position="109"/>
        <end position="194"/>
    </location>
</feature>
<dbReference type="PANTHER" id="PTHR43304:SF1">
    <property type="entry name" value="PAC DOMAIN-CONTAINING PROTEIN"/>
    <property type="match status" value="1"/>
</dbReference>
<evidence type="ECO:0000259" key="8">
    <source>
        <dbReference type="PROSITE" id="PS50112"/>
    </source>
</evidence>
<evidence type="ECO:0000256" key="3">
    <source>
        <dbReference type="ARBA" id="ARBA00022553"/>
    </source>
</evidence>
<dbReference type="InterPro" id="IPR006189">
    <property type="entry name" value="CHASE_dom"/>
</dbReference>
<keyword evidence="4" id="KW-0808">Transferase</keyword>